<dbReference type="InterPro" id="IPR001584">
    <property type="entry name" value="Integrase_cat-core"/>
</dbReference>
<name>A0ABQ5AXU5_9ASTR</name>
<dbReference type="Pfam" id="PF25597">
    <property type="entry name" value="SH3_retrovirus"/>
    <property type="match status" value="1"/>
</dbReference>
<dbReference type="InterPro" id="IPR039537">
    <property type="entry name" value="Retrotran_Ty1/copia-like"/>
</dbReference>
<feature type="region of interest" description="Disordered" evidence="1">
    <location>
        <begin position="1"/>
        <end position="21"/>
    </location>
</feature>
<gene>
    <name evidence="3" type="ORF">Tco_0841937</name>
</gene>
<feature type="compositionally biased region" description="Polar residues" evidence="1">
    <location>
        <begin position="327"/>
        <end position="338"/>
    </location>
</feature>
<feature type="region of interest" description="Disordered" evidence="1">
    <location>
        <begin position="326"/>
        <end position="350"/>
    </location>
</feature>
<evidence type="ECO:0000313" key="4">
    <source>
        <dbReference type="Proteomes" id="UP001151760"/>
    </source>
</evidence>
<evidence type="ECO:0000259" key="2">
    <source>
        <dbReference type="PROSITE" id="PS50994"/>
    </source>
</evidence>
<feature type="compositionally biased region" description="Low complexity" evidence="1">
    <location>
        <begin position="175"/>
        <end position="189"/>
    </location>
</feature>
<dbReference type="Gene3D" id="3.30.420.10">
    <property type="entry name" value="Ribonuclease H-like superfamily/Ribonuclease H"/>
    <property type="match status" value="1"/>
</dbReference>
<accession>A0ABQ5AXU5</accession>
<organism evidence="3 4">
    <name type="scientific">Tanacetum coccineum</name>
    <dbReference type="NCBI Taxonomy" id="301880"/>
    <lineage>
        <taxon>Eukaryota</taxon>
        <taxon>Viridiplantae</taxon>
        <taxon>Streptophyta</taxon>
        <taxon>Embryophyta</taxon>
        <taxon>Tracheophyta</taxon>
        <taxon>Spermatophyta</taxon>
        <taxon>Magnoliopsida</taxon>
        <taxon>eudicotyledons</taxon>
        <taxon>Gunneridae</taxon>
        <taxon>Pentapetalae</taxon>
        <taxon>asterids</taxon>
        <taxon>campanulids</taxon>
        <taxon>Asterales</taxon>
        <taxon>Asteraceae</taxon>
        <taxon>Asteroideae</taxon>
        <taxon>Anthemideae</taxon>
        <taxon>Anthemidinae</taxon>
        <taxon>Tanacetum</taxon>
    </lineage>
</organism>
<evidence type="ECO:0000313" key="3">
    <source>
        <dbReference type="EMBL" id="GJT07475.1"/>
    </source>
</evidence>
<evidence type="ECO:0000256" key="1">
    <source>
        <dbReference type="SAM" id="MobiDB-lite"/>
    </source>
</evidence>
<dbReference type="Proteomes" id="UP001151760">
    <property type="component" value="Unassembled WGS sequence"/>
</dbReference>
<dbReference type="PANTHER" id="PTHR42648:SF21">
    <property type="entry name" value="CYSTEINE-RICH RLK (RECEPTOR-LIKE PROTEIN KINASE) 8"/>
    <property type="match status" value="1"/>
</dbReference>
<dbReference type="InterPro" id="IPR012337">
    <property type="entry name" value="RNaseH-like_sf"/>
</dbReference>
<sequence length="679" mass="76845">MSSMQEDIQCAGSDTRPPMLDRTDFESWQQRIRLYCLGKDNGENIMKSIREGPFHMGTVSDVITGGIQQGLVRARVLNDLSAEEKERYKADIRATNILLQVIQGIISYTMNLKHFPSVKSKRRNPTRGLKESNFDQLYAYLKQHEVHANENRIMTERFSQPNNDPLALVSDASVQQYPTQSSKSPQSSTEPYPSDNFQMDSGSSSTENLIESLSNSLALLTQSYKSHLPQTNNQLRASSNARNKAMVQDGKVVVQDVRGRYNANNQGRPFQRNNARGNGVAGETCYPTNVMMMWMNHHEKRLGTQCGPVFEAEECDAFDSDVDAGVNDSTEASGSKPRSNTKRNRILPAKKENKKDVETCNKCLNSSSHEMCVVNILNYVNATPTVKSVLNKGKQIWKPKGRLSDNSRTGHRIVSGLRMLSWVLENMIWGHVISRVYYVEGLGHNLFSVGQFCDSDLEVAFRKHTCFVRDNKGTDILKGSRSTNLYTISIDEMMKSSPICLLSKASKSKSWLWHRRLNHVKIFGHINDPCSNRSGKRVSFCRSKDETPEFVTNFLKQIQVGLNKTVRFIRTDNGTEFINQVMSEYYEGVGIFSLTSVPRTPTTNVDGERTLVHDKKPDLTFLRVFGAMCYPTNDSEDLGKFQAKADIRIFVGYAPSRKGYRIYNKRNLTINGNNSRHLR</sequence>
<reference evidence="3" key="1">
    <citation type="journal article" date="2022" name="Int. J. Mol. Sci.">
        <title>Draft Genome of Tanacetum Coccineum: Genomic Comparison of Closely Related Tanacetum-Family Plants.</title>
        <authorList>
            <person name="Yamashiro T."/>
            <person name="Shiraishi A."/>
            <person name="Nakayama K."/>
            <person name="Satake H."/>
        </authorList>
    </citation>
    <scope>NUCLEOTIDE SEQUENCE</scope>
</reference>
<dbReference type="EMBL" id="BQNB010012753">
    <property type="protein sequence ID" value="GJT07475.1"/>
    <property type="molecule type" value="Genomic_DNA"/>
</dbReference>
<reference evidence="3" key="2">
    <citation type="submission" date="2022-01" db="EMBL/GenBank/DDBJ databases">
        <authorList>
            <person name="Yamashiro T."/>
            <person name="Shiraishi A."/>
            <person name="Satake H."/>
            <person name="Nakayama K."/>
        </authorList>
    </citation>
    <scope>NUCLEOTIDE SEQUENCE</scope>
</reference>
<dbReference type="PANTHER" id="PTHR42648">
    <property type="entry name" value="TRANSPOSASE, PUTATIVE-RELATED"/>
    <property type="match status" value="1"/>
</dbReference>
<feature type="domain" description="Integrase catalytic" evidence="2">
    <location>
        <begin position="494"/>
        <end position="610"/>
    </location>
</feature>
<keyword evidence="4" id="KW-1185">Reference proteome</keyword>
<comment type="caution">
    <text evidence="3">The sequence shown here is derived from an EMBL/GenBank/DDBJ whole genome shotgun (WGS) entry which is preliminary data.</text>
</comment>
<dbReference type="PROSITE" id="PS50994">
    <property type="entry name" value="INTEGRASE"/>
    <property type="match status" value="1"/>
</dbReference>
<proteinExistence type="predicted"/>
<feature type="compositionally biased region" description="Polar residues" evidence="1">
    <location>
        <begin position="195"/>
        <end position="208"/>
    </location>
</feature>
<dbReference type="InterPro" id="IPR036397">
    <property type="entry name" value="RNaseH_sf"/>
</dbReference>
<protein>
    <submittedName>
        <fullName evidence="3">Integrase, catalytic region, zinc finger, CCHC-type containing protein</fullName>
    </submittedName>
</protein>
<dbReference type="SUPFAM" id="SSF53098">
    <property type="entry name" value="Ribonuclease H-like"/>
    <property type="match status" value="1"/>
</dbReference>
<dbReference type="InterPro" id="IPR057670">
    <property type="entry name" value="SH3_retrovirus"/>
</dbReference>
<feature type="region of interest" description="Disordered" evidence="1">
    <location>
        <begin position="173"/>
        <end position="208"/>
    </location>
</feature>